<protein>
    <submittedName>
        <fullName evidence="2">Uncharacterized protein</fullName>
    </submittedName>
</protein>
<accession>A0A182SV75</accession>
<dbReference type="EnsemblMetazoa" id="AMAM014103-RA">
    <property type="protein sequence ID" value="AMAM014103-PA"/>
    <property type="gene ID" value="AMAM014103"/>
</dbReference>
<keyword evidence="3" id="KW-1185">Reference proteome</keyword>
<evidence type="ECO:0000256" key="1">
    <source>
        <dbReference type="SAM" id="MobiDB-lite"/>
    </source>
</evidence>
<reference evidence="3" key="1">
    <citation type="submission" date="2013-09" db="EMBL/GenBank/DDBJ databases">
        <title>The Genome Sequence of Anopheles maculatus species B.</title>
        <authorList>
            <consortium name="The Broad Institute Genomics Platform"/>
            <person name="Neafsey D.E."/>
            <person name="Besansky N."/>
            <person name="Howell P."/>
            <person name="Walton C."/>
            <person name="Young S.K."/>
            <person name="Zeng Q."/>
            <person name="Gargeya S."/>
            <person name="Fitzgerald M."/>
            <person name="Haas B."/>
            <person name="Abouelleil A."/>
            <person name="Allen A.W."/>
            <person name="Alvarado L."/>
            <person name="Arachchi H.M."/>
            <person name="Berlin A.M."/>
            <person name="Chapman S.B."/>
            <person name="Gainer-Dewar J."/>
            <person name="Goldberg J."/>
            <person name="Griggs A."/>
            <person name="Gujja S."/>
            <person name="Hansen M."/>
            <person name="Howarth C."/>
            <person name="Imamovic A."/>
            <person name="Ireland A."/>
            <person name="Larimer J."/>
            <person name="McCowan C."/>
            <person name="Murphy C."/>
            <person name="Pearson M."/>
            <person name="Poon T.W."/>
            <person name="Priest M."/>
            <person name="Roberts A."/>
            <person name="Saif S."/>
            <person name="Shea T."/>
            <person name="Sisk P."/>
            <person name="Sykes S."/>
            <person name="Wortman J."/>
            <person name="Nusbaum C."/>
            <person name="Birren B."/>
        </authorList>
    </citation>
    <scope>NUCLEOTIDE SEQUENCE [LARGE SCALE GENOMIC DNA]</scope>
    <source>
        <strain evidence="3">maculatus3</strain>
    </source>
</reference>
<organism evidence="2 3">
    <name type="scientific">Anopheles maculatus</name>
    <dbReference type="NCBI Taxonomy" id="74869"/>
    <lineage>
        <taxon>Eukaryota</taxon>
        <taxon>Metazoa</taxon>
        <taxon>Ecdysozoa</taxon>
        <taxon>Arthropoda</taxon>
        <taxon>Hexapoda</taxon>
        <taxon>Insecta</taxon>
        <taxon>Pterygota</taxon>
        <taxon>Neoptera</taxon>
        <taxon>Endopterygota</taxon>
        <taxon>Diptera</taxon>
        <taxon>Nematocera</taxon>
        <taxon>Culicoidea</taxon>
        <taxon>Culicidae</taxon>
        <taxon>Anophelinae</taxon>
        <taxon>Anopheles</taxon>
        <taxon>Anopheles maculatus group</taxon>
    </lineage>
</organism>
<dbReference type="VEuPathDB" id="VectorBase:AMAM014103"/>
<feature type="region of interest" description="Disordered" evidence="1">
    <location>
        <begin position="84"/>
        <end position="105"/>
    </location>
</feature>
<evidence type="ECO:0000313" key="2">
    <source>
        <dbReference type="EnsemblMetazoa" id="AMAM014103-PA"/>
    </source>
</evidence>
<dbReference type="AlphaFoldDB" id="A0A182SV75"/>
<sequence length="170" mass="16431">MRKLSLSTGAGMSRQSKSVPQAKKVMPPAVPDIYGKIGMSNGSVGGGGGGGPPTAVIYDTGDGAGRNGGTAVVAGTVILEHHQHHHQPTMEGSGPTVNQTAGSATSVGVSGAGVSAGGSVGQVGVAAAAPSSLMLRCGPDGIVDYGLDDQGIDLTQSPGRDSPVSLSGSA</sequence>
<feature type="compositionally biased region" description="Polar residues" evidence="1">
    <location>
        <begin position="1"/>
        <end position="19"/>
    </location>
</feature>
<dbReference type="Proteomes" id="UP000075901">
    <property type="component" value="Unassembled WGS sequence"/>
</dbReference>
<evidence type="ECO:0000313" key="3">
    <source>
        <dbReference type="Proteomes" id="UP000075901"/>
    </source>
</evidence>
<feature type="region of interest" description="Disordered" evidence="1">
    <location>
        <begin position="1"/>
        <end position="27"/>
    </location>
</feature>
<proteinExistence type="predicted"/>
<name>A0A182SV75_9DIPT</name>
<reference evidence="2" key="2">
    <citation type="submission" date="2020-05" db="UniProtKB">
        <authorList>
            <consortium name="EnsemblMetazoa"/>
        </authorList>
    </citation>
    <scope>IDENTIFICATION</scope>
    <source>
        <strain evidence="2">maculatus3</strain>
    </source>
</reference>